<comment type="caution">
    <text evidence="13">The sequence shown here is derived from an EMBL/GenBank/DDBJ whole genome shotgun (WGS) entry which is preliminary data.</text>
</comment>
<evidence type="ECO:0000256" key="4">
    <source>
        <dbReference type="ARBA" id="ARBA00014213"/>
    </source>
</evidence>
<evidence type="ECO:0000256" key="5">
    <source>
        <dbReference type="ARBA" id="ARBA00022448"/>
    </source>
</evidence>
<feature type="transmembrane region" description="Helical" evidence="12">
    <location>
        <begin position="267"/>
        <end position="288"/>
    </location>
</feature>
<organism evidence="13 14">
    <name type="scientific">Maribrevibacterium harenarium</name>
    <dbReference type="NCBI Taxonomy" id="2589817"/>
    <lineage>
        <taxon>Bacteria</taxon>
        <taxon>Pseudomonadati</taxon>
        <taxon>Pseudomonadota</taxon>
        <taxon>Gammaproteobacteria</taxon>
        <taxon>Oceanospirillales</taxon>
        <taxon>Oceanospirillaceae</taxon>
        <taxon>Maribrevibacterium</taxon>
    </lineage>
</organism>
<comment type="function">
    <text evidence="1">Part of the ABC transporter complex LptBFG involved in the translocation of lipopolysaccharide (LPS) from the inner membrane to the outer membrane.</text>
</comment>
<dbReference type="GO" id="GO:0015920">
    <property type="term" value="P:lipopolysaccharide transport"/>
    <property type="evidence" value="ECO:0007669"/>
    <property type="project" value="TreeGrafter"/>
</dbReference>
<evidence type="ECO:0000256" key="11">
    <source>
        <dbReference type="ARBA" id="ARBA00026081"/>
    </source>
</evidence>
<dbReference type="PANTHER" id="PTHR33529">
    <property type="entry name" value="SLR0882 PROTEIN-RELATED"/>
    <property type="match status" value="1"/>
</dbReference>
<evidence type="ECO:0000256" key="8">
    <source>
        <dbReference type="ARBA" id="ARBA00022692"/>
    </source>
</evidence>
<dbReference type="EMBL" id="VFRR01000023">
    <property type="protein sequence ID" value="TPE49642.1"/>
    <property type="molecule type" value="Genomic_DNA"/>
</dbReference>
<comment type="similarity">
    <text evidence="3">Belongs to the LptF/LptG family.</text>
</comment>
<dbReference type="Proteomes" id="UP000315901">
    <property type="component" value="Unassembled WGS sequence"/>
</dbReference>
<dbReference type="GO" id="GO:0043190">
    <property type="term" value="C:ATP-binding cassette (ABC) transporter complex"/>
    <property type="evidence" value="ECO:0007669"/>
    <property type="project" value="InterPro"/>
</dbReference>
<sequence length="372" mass="42247">MKLFRYLAKEVLVSTTAVTLILLLVILSGRIVNYLGRATEGKMTFEFLFLILGLHIPSFIQMILPLAFFLSLLLAYGRLYIENEMSILFASGISKLKLARYTLGISLFVTLLSAFINFWLSPTAEYKVEEAYKEQDTLTVFDFIQPGRFQGSGQQTTYIDGLSSEGWMRDIFVSDYTIRGDQRIPTHTLATYGEQVRIESRQGANYLVLKQGTRYQGTPGSREYQVMQFDTYAIRLEEQPTATINAAFAMPTLFLLQSDVPKYQAELHWRIALVVMIPILAIIGLSLSQVNPRQGRFFKMLPAILLMIGYLGLLIWGKTAIEKQQIPIKYGLWWAHALFAVIAAYLFLGFNQVFRRRTAKLPKNQGVNGATK</sequence>
<keyword evidence="7" id="KW-0997">Cell inner membrane</keyword>
<keyword evidence="10 12" id="KW-0472">Membrane</keyword>
<evidence type="ECO:0000256" key="10">
    <source>
        <dbReference type="ARBA" id="ARBA00023136"/>
    </source>
</evidence>
<evidence type="ECO:0000256" key="6">
    <source>
        <dbReference type="ARBA" id="ARBA00022475"/>
    </source>
</evidence>
<keyword evidence="8 12" id="KW-0812">Transmembrane</keyword>
<feature type="transmembrane region" description="Helical" evidence="12">
    <location>
        <begin position="333"/>
        <end position="354"/>
    </location>
</feature>
<evidence type="ECO:0000256" key="2">
    <source>
        <dbReference type="ARBA" id="ARBA00004429"/>
    </source>
</evidence>
<keyword evidence="14" id="KW-1185">Reference proteome</keyword>
<feature type="transmembrane region" description="Helical" evidence="12">
    <location>
        <begin position="98"/>
        <end position="120"/>
    </location>
</feature>
<accession>A0A501WLI2</accession>
<keyword evidence="9 12" id="KW-1133">Transmembrane helix</keyword>
<gene>
    <name evidence="13" type="primary">lptF</name>
    <name evidence="13" type="ORF">FJM67_11650</name>
</gene>
<evidence type="ECO:0000256" key="3">
    <source>
        <dbReference type="ARBA" id="ARBA00007725"/>
    </source>
</evidence>
<dbReference type="RefSeq" id="WP_140589487.1">
    <property type="nucleotide sequence ID" value="NZ_VFRR01000023.1"/>
</dbReference>
<evidence type="ECO:0000256" key="1">
    <source>
        <dbReference type="ARBA" id="ARBA00002265"/>
    </source>
</evidence>
<dbReference type="AlphaFoldDB" id="A0A501WLI2"/>
<dbReference type="NCBIfam" id="TIGR04407">
    <property type="entry name" value="LptF_YjgP"/>
    <property type="match status" value="1"/>
</dbReference>
<dbReference type="InterPro" id="IPR030922">
    <property type="entry name" value="LptF"/>
</dbReference>
<evidence type="ECO:0000313" key="14">
    <source>
        <dbReference type="Proteomes" id="UP000315901"/>
    </source>
</evidence>
<feature type="transmembrane region" description="Helical" evidence="12">
    <location>
        <begin position="47"/>
        <end position="77"/>
    </location>
</feature>
<keyword evidence="6" id="KW-1003">Cell membrane</keyword>
<evidence type="ECO:0000313" key="13">
    <source>
        <dbReference type="EMBL" id="TPE49642.1"/>
    </source>
</evidence>
<comment type="subcellular location">
    <subcellularLocation>
        <location evidence="2">Cell inner membrane</location>
        <topology evidence="2">Multi-pass membrane protein</topology>
    </subcellularLocation>
</comment>
<comment type="subunit">
    <text evidence="11">Component of the lipopolysaccharide transport and assembly complex. The LptBFG transporter is composed of two ATP-binding proteins (LptB) and two transmembrane proteins (LptF and LptG).</text>
</comment>
<dbReference type="InterPro" id="IPR005495">
    <property type="entry name" value="LptG/LptF_permease"/>
</dbReference>
<reference evidence="13 14" key="1">
    <citation type="submission" date="2019-06" db="EMBL/GenBank/DDBJ databases">
        <title>A novel bacterium of genus Marinomonas, isolated from coastal sand.</title>
        <authorList>
            <person name="Huang H."/>
            <person name="Mo K."/>
            <person name="Hu Y."/>
        </authorList>
    </citation>
    <scope>NUCLEOTIDE SEQUENCE [LARGE SCALE GENOMIC DNA]</scope>
    <source>
        <strain evidence="13 14">HB171799</strain>
    </source>
</reference>
<evidence type="ECO:0000256" key="12">
    <source>
        <dbReference type="SAM" id="Phobius"/>
    </source>
</evidence>
<evidence type="ECO:0000256" key="7">
    <source>
        <dbReference type="ARBA" id="ARBA00022519"/>
    </source>
</evidence>
<feature type="transmembrane region" description="Helical" evidence="12">
    <location>
        <begin position="300"/>
        <end position="321"/>
    </location>
</feature>
<dbReference type="GO" id="GO:0055085">
    <property type="term" value="P:transmembrane transport"/>
    <property type="evidence" value="ECO:0007669"/>
    <property type="project" value="InterPro"/>
</dbReference>
<keyword evidence="5" id="KW-0813">Transport</keyword>
<proteinExistence type="inferred from homology"/>
<name>A0A501WLI2_9GAMM</name>
<evidence type="ECO:0000256" key="9">
    <source>
        <dbReference type="ARBA" id="ARBA00022989"/>
    </source>
</evidence>
<dbReference type="OrthoDB" id="9778062at2"/>
<protein>
    <recommendedName>
        <fullName evidence="4">Lipopolysaccharide export system permease protein LptF</fullName>
    </recommendedName>
</protein>
<dbReference type="Pfam" id="PF03739">
    <property type="entry name" value="LptF_LptG"/>
    <property type="match status" value="1"/>
</dbReference>
<dbReference type="PANTHER" id="PTHR33529:SF7">
    <property type="entry name" value="LIPOPOLYSACCHARIDE EXPORT SYSTEM PERMEASE PROTEIN LPTF"/>
    <property type="match status" value="1"/>
</dbReference>
<feature type="transmembrane region" description="Helical" evidence="12">
    <location>
        <begin position="12"/>
        <end position="35"/>
    </location>
</feature>